<feature type="domain" description="Reverse transcriptase" evidence="1">
    <location>
        <begin position="1"/>
        <end position="161"/>
    </location>
</feature>
<dbReference type="OrthoDB" id="6776488at2759"/>
<dbReference type="PANTHER" id="PTHR33332">
    <property type="entry name" value="REVERSE TRANSCRIPTASE DOMAIN-CONTAINING PROTEIN"/>
    <property type="match status" value="1"/>
</dbReference>
<dbReference type="Proteomes" id="UP001152888">
    <property type="component" value="Unassembled WGS sequence"/>
</dbReference>
<dbReference type="EMBL" id="CAKOFQ010006711">
    <property type="protein sequence ID" value="CAH1963893.1"/>
    <property type="molecule type" value="Genomic_DNA"/>
</dbReference>
<dbReference type="PROSITE" id="PS50878">
    <property type="entry name" value="RT_POL"/>
    <property type="match status" value="1"/>
</dbReference>
<sequence>QSRFRTGYSRSTALTDLVDDVIREQDAGNATVLVLLDYMKAFDMINHEILVAILKYIGLEQPAYALISSFLSERMQRVTLDGNISDTVTITPRVPQGSILGTLLYSLYTFNFMKSQSYCQYHLYADDSQIYASIKPDLSELITNRLNTDLNSLLKTSEDKP</sequence>
<dbReference type="Pfam" id="PF00078">
    <property type="entry name" value="RVT_1"/>
    <property type="match status" value="1"/>
</dbReference>
<evidence type="ECO:0000313" key="2">
    <source>
        <dbReference type="EMBL" id="CAH1963893.1"/>
    </source>
</evidence>
<proteinExistence type="predicted"/>
<dbReference type="SUPFAM" id="SSF56672">
    <property type="entry name" value="DNA/RNA polymerases"/>
    <property type="match status" value="1"/>
</dbReference>
<evidence type="ECO:0000313" key="3">
    <source>
        <dbReference type="Proteomes" id="UP001152888"/>
    </source>
</evidence>
<gene>
    <name evidence="2" type="ORF">ACAOBT_LOCUS5475</name>
</gene>
<dbReference type="GO" id="GO:0071897">
    <property type="term" value="P:DNA biosynthetic process"/>
    <property type="evidence" value="ECO:0007669"/>
    <property type="project" value="UniProtKB-ARBA"/>
</dbReference>
<keyword evidence="3" id="KW-1185">Reference proteome</keyword>
<feature type="non-terminal residue" evidence="2">
    <location>
        <position position="1"/>
    </location>
</feature>
<evidence type="ECO:0000259" key="1">
    <source>
        <dbReference type="PROSITE" id="PS50878"/>
    </source>
</evidence>
<name>A0A9P0P276_ACAOB</name>
<accession>A0A9P0P276</accession>
<comment type="caution">
    <text evidence="2">The sequence shown here is derived from an EMBL/GenBank/DDBJ whole genome shotgun (WGS) entry which is preliminary data.</text>
</comment>
<protein>
    <recommendedName>
        <fullName evidence="1">Reverse transcriptase domain-containing protein</fullName>
    </recommendedName>
</protein>
<dbReference type="AlphaFoldDB" id="A0A9P0P276"/>
<dbReference type="InterPro" id="IPR000477">
    <property type="entry name" value="RT_dom"/>
</dbReference>
<reference evidence="2" key="1">
    <citation type="submission" date="2022-03" db="EMBL/GenBank/DDBJ databases">
        <authorList>
            <person name="Sayadi A."/>
        </authorList>
    </citation>
    <scope>NUCLEOTIDE SEQUENCE</scope>
</reference>
<organism evidence="2 3">
    <name type="scientific">Acanthoscelides obtectus</name>
    <name type="common">Bean weevil</name>
    <name type="synonym">Bruchus obtectus</name>
    <dbReference type="NCBI Taxonomy" id="200917"/>
    <lineage>
        <taxon>Eukaryota</taxon>
        <taxon>Metazoa</taxon>
        <taxon>Ecdysozoa</taxon>
        <taxon>Arthropoda</taxon>
        <taxon>Hexapoda</taxon>
        <taxon>Insecta</taxon>
        <taxon>Pterygota</taxon>
        <taxon>Neoptera</taxon>
        <taxon>Endopterygota</taxon>
        <taxon>Coleoptera</taxon>
        <taxon>Polyphaga</taxon>
        <taxon>Cucujiformia</taxon>
        <taxon>Chrysomeloidea</taxon>
        <taxon>Chrysomelidae</taxon>
        <taxon>Bruchinae</taxon>
        <taxon>Bruchini</taxon>
        <taxon>Acanthoscelides</taxon>
    </lineage>
</organism>
<dbReference type="InterPro" id="IPR043502">
    <property type="entry name" value="DNA/RNA_pol_sf"/>
</dbReference>